<accession>A0A2P2PAA6</accession>
<dbReference type="EMBL" id="GGEC01071210">
    <property type="protein sequence ID" value="MBX51694.1"/>
    <property type="molecule type" value="Transcribed_RNA"/>
</dbReference>
<dbReference type="AlphaFoldDB" id="A0A2P2PAA6"/>
<reference evidence="1" key="1">
    <citation type="submission" date="2018-02" db="EMBL/GenBank/DDBJ databases">
        <title>Rhizophora mucronata_Transcriptome.</title>
        <authorList>
            <person name="Meera S.P."/>
            <person name="Sreeshan A."/>
            <person name="Augustine A."/>
        </authorList>
    </citation>
    <scope>NUCLEOTIDE SEQUENCE</scope>
    <source>
        <tissue evidence="1">Leaf</tissue>
    </source>
</reference>
<protein>
    <submittedName>
        <fullName evidence="1">Uncharacterized protein</fullName>
    </submittedName>
</protein>
<organism evidence="1">
    <name type="scientific">Rhizophora mucronata</name>
    <name type="common">Asiatic mangrove</name>
    <dbReference type="NCBI Taxonomy" id="61149"/>
    <lineage>
        <taxon>Eukaryota</taxon>
        <taxon>Viridiplantae</taxon>
        <taxon>Streptophyta</taxon>
        <taxon>Embryophyta</taxon>
        <taxon>Tracheophyta</taxon>
        <taxon>Spermatophyta</taxon>
        <taxon>Magnoliopsida</taxon>
        <taxon>eudicotyledons</taxon>
        <taxon>Gunneridae</taxon>
        <taxon>Pentapetalae</taxon>
        <taxon>rosids</taxon>
        <taxon>fabids</taxon>
        <taxon>Malpighiales</taxon>
        <taxon>Rhizophoraceae</taxon>
        <taxon>Rhizophora</taxon>
    </lineage>
</organism>
<sequence>MHGSGCYFCSTEHFFMPSLEDHAKKFLLYCLVAHPT</sequence>
<proteinExistence type="predicted"/>
<evidence type="ECO:0000313" key="1">
    <source>
        <dbReference type="EMBL" id="MBX51694.1"/>
    </source>
</evidence>
<name>A0A2P2PAA6_RHIMU</name>